<gene>
    <name evidence="2" type="ORF">FG486_13790</name>
</gene>
<evidence type="ECO:0000313" key="3">
    <source>
        <dbReference type="Proteomes" id="UP000589292"/>
    </source>
</evidence>
<sequence length="147" mass="15128">MSVIGCGDAGQTAADNSINELEETVGAVSEDSAVDASPSESLQTLSGPQANAVRSAKQYLDMAGFSRDGLIQQLSSPAGDGYAESDATIAVDSLDVDWNENAVRSAKQYLSMTGFSCNGLIQQLSSSAGDKYTVEQATYGAQQAGAC</sequence>
<evidence type="ECO:0000313" key="2">
    <source>
        <dbReference type="EMBL" id="MBA1375415.1"/>
    </source>
</evidence>
<dbReference type="Gene3D" id="1.10.10.10">
    <property type="entry name" value="Winged helix-like DNA-binding domain superfamily/Winged helix DNA-binding domain"/>
    <property type="match status" value="2"/>
</dbReference>
<proteinExistence type="predicted"/>
<dbReference type="InterPro" id="IPR036388">
    <property type="entry name" value="WH-like_DNA-bd_sf"/>
</dbReference>
<name>A0A7V8RFA6_9SPHN</name>
<dbReference type="InterPro" id="IPR011434">
    <property type="entry name" value="Ltp-like_HTH"/>
</dbReference>
<organism evidence="2 3">
    <name type="scientific">Sphingomonas ursincola</name>
    <dbReference type="NCBI Taxonomy" id="56361"/>
    <lineage>
        <taxon>Bacteria</taxon>
        <taxon>Pseudomonadati</taxon>
        <taxon>Pseudomonadota</taxon>
        <taxon>Alphaproteobacteria</taxon>
        <taxon>Sphingomonadales</taxon>
        <taxon>Sphingomonadaceae</taxon>
        <taxon>Sphingomonas</taxon>
    </lineage>
</organism>
<dbReference type="AlphaFoldDB" id="A0A7V8RFA6"/>
<feature type="domain" description="Putative host cell surface-exposed lipoprotein Ltp-like HTH region" evidence="1">
    <location>
        <begin position="49"/>
        <end position="94"/>
    </location>
</feature>
<dbReference type="Pfam" id="PF07553">
    <property type="entry name" value="Lipoprotein_Ltp"/>
    <property type="match status" value="2"/>
</dbReference>
<comment type="caution">
    <text evidence="2">The sequence shown here is derived from an EMBL/GenBank/DDBJ whole genome shotgun (WGS) entry which is preliminary data.</text>
</comment>
<feature type="domain" description="Putative host cell surface-exposed lipoprotein Ltp-like HTH region" evidence="1">
    <location>
        <begin position="97"/>
        <end position="140"/>
    </location>
</feature>
<dbReference type="Proteomes" id="UP000589292">
    <property type="component" value="Unassembled WGS sequence"/>
</dbReference>
<protein>
    <recommendedName>
        <fullName evidence="1">Putative host cell surface-exposed lipoprotein Ltp-like HTH region domain-containing protein</fullName>
    </recommendedName>
</protein>
<dbReference type="EMBL" id="VDES01000002">
    <property type="protein sequence ID" value="MBA1375415.1"/>
    <property type="molecule type" value="Genomic_DNA"/>
</dbReference>
<evidence type="ECO:0000259" key="1">
    <source>
        <dbReference type="Pfam" id="PF07553"/>
    </source>
</evidence>
<keyword evidence="3" id="KW-1185">Reference proteome</keyword>
<accession>A0A7V8RFA6</accession>
<reference evidence="2 3" key="1">
    <citation type="journal article" date="1994" name="Int. J. Syst. Bacteriol.">
        <title>Phylogenetic positions of novel aerobic, bacteriochlorophyll a-containing bacteria and description of Roseococcus thiosulfatophilus gen. nov., sp. nov., Erythromicrobium ramosum gen. nov., sp. nov., and Erythrobacter litoralis sp. nov.</title>
        <authorList>
            <person name="Yurkov V."/>
            <person name="Stackebrandt E."/>
            <person name="Holmes A."/>
            <person name="Fuerst J.A."/>
            <person name="Hugenholtz P."/>
            <person name="Golecki J."/>
            <person name="Gad'on N."/>
            <person name="Gorlenko V.M."/>
            <person name="Kompantseva E.I."/>
            <person name="Drews G."/>
        </authorList>
    </citation>
    <scope>NUCLEOTIDE SEQUENCE [LARGE SCALE GENOMIC DNA]</scope>
    <source>
        <strain evidence="2 3">KR-99</strain>
    </source>
</reference>